<protein>
    <recommendedName>
        <fullName evidence="9">4,4'-diaponeurosporenoate glycosyltransferase</fullName>
    </recommendedName>
</protein>
<keyword evidence="5" id="KW-0472">Membrane</keyword>
<comment type="pathway">
    <text evidence="7">Carotenoid biosynthesis; staphyloxanthin biosynthesis; staphyloxanthin from farnesyl diphosphate: step 4/5.</text>
</comment>
<sequence>MTDFHVRSDHSPIERAVVVVPAHNEEVLLPRCLAALEVAAEAVGADVEIIVVLDACTDASWQAVPAHVSSLTCSARSVGAARRAGFGYAAHPDRARAHSEQTTWYATTDADSEVPPDWLRSQLEAAAEGVDAFVGTVVPVGWDDWPSSVAGLFADRYRADDNHHHVHGANLGFRADAYRRIGGFAPRTGDEDVDIVRRLMASGARVRRSGRSPVATSTRRDGRTDAGFAGYLQGLEILCRRSTHDRRLHDRHPADRHPHDSEVAR</sequence>
<dbReference type="RefSeq" id="WP_160901737.1">
    <property type="nucleotide sequence ID" value="NZ_CP102850.1"/>
</dbReference>
<dbReference type="EMBL" id="WMBR01000002">
    <property type="protein sequence ID" value="MXP21559.1"/>
    <property type="molecule type" value="Genomic_DNA"/>
</dbReference>
<evidence type="ECO:0000256" key="7">
    <source>
        <dbReference type="ARBA" id="ARBA00037904"/>
    </source>
</evidence>
<keyword evidence="4 12" id="KW-0808">Transferase</keyword>
<evidence type="ECO:0000256" key="3">
    <source>
        <dbReference type="ARBA" id="ARBA00022676"/>
    </source>
</evidence>
<name>A0A6L7GNR0_9ACTN</name>
<keyword evidence="13" id="KW-1185">Reference proteome</keyword>
<comment type="function">
    <text evidence="6">Catalyzes the glycosylation of 4,4'-diaponeurosporenoate, i.e. the esterification of glucose at the C1'' position with the carboxyl group of 4,4'-diaponeurosporenic acid, to form glycosyl-4,4'-diaponeurosporenoate. This is a step in the biosynthesis of staphyloxanthin, an orange pigment present in most staphylococci strains.</text>
</comment>
<organism evidence="12 13">
    <name type="scientific">Gordonia mangrovi</name>
    <dbReference type="NCBI Taxonomy" id="2665643"/>
    <lineage>
        <taxon>Bacteria</taxon>
        <taxon>Bacillati</taxon>
        <taxon>Actinomycetota</taxon>
        <taxon>Actinomycetes</taxon>
        <taxon>Mycobacteriales</taxon>
        <taxon>Gordoniaceae</taxon>
        <taxon>Gordonia</taxon>
    </lineage>
</organism>
<evidence type="ECO:0000256" key="5">
    <source>
        <dbReference type="ARBA" id="ARBA00023136"/>
    </source>
</evidence>
<feature type="domain" description="Glycosyltransferase 2-like" evidence="11">
    <location>
        <begin position="18"/>
        <end position="181"/>
    </location>
</feature>
<dbReference type="GO" id="GO:0016757">
    <property type="term" value="F:glycosyltransferase activity"/>
    <property type="evidence" value="ECO:0007669"/>
    <property type="project" value="UniProtKB-KW"/>
</dbReference>
<dbReference type="AlphaFoldDB" id="A0A6L7GNR0"/>
<keyword evidence="3" id="KW-0328">Glycosyltransferase</keyword>
<evidence type="ECO:0000313" key="12">
    <source>
        <dbReference type="EMBL" id="MXP21559.1"/>
    </source>
</evidence>
<dbReference type="Proteomes" id="UP000475545">
    <property type="component" value="Unassembled WGS sequence"/>
</dbReference>
<evidence type="ECO:0000256" key="8">
    <source>
        <dbReference type="ARBA" id="ARBA00038120"/>
    </source>
</evidence>
<dbReference type="GO" id="GO:0005886">
    <property type="term" value="C:plasma membrane"/>
    <property type="evidence" value="ECO:0007669"/>
    <property type="project" value="UniProtKB-SubCell"/>
</dbReference>
<evidence type="ECO:0000256" key="2">
    <source>
        <dbReference type="ARBA" id="ARBA00022475"/>
    </source>
</evidence>
<dbReference type="SUPFAM" id="SSF53448">
    <property type="entry name" value="Nucleotide-diphospho-sugar transferases"/>
    <property type="match status" value="1"/>
</dbReference>
<dbReference type="Pfam" id="PF00535">
    <property type="entry name" value="Glycos_transf_2"/>
    <property type="match status" value="1"/>
</dbReference>
<evidence type="ECO:0000256" key="10">
    <source>
        <dbReference type="SAM" id="MobiDB-lite"/>
    </source>
</evidence>
<keyword evidence="2" id="KW-1003">Cell membrane</keyword>
<comment type="caution">
    <text evidence="12">The sequence shown here is derived from an EMBL/GenBank/DDBJ whole genome shotgun (WGS) entry which is preliminary data.</text>
</comment>
<dbReference type="InterPro" id="IPR029044">
    <property type="entry name" value="Nucleotide-diphossugar_trans"/>
</dbReference>
<dbReference type="PANTHER" id="PTHR43646">
    <property type="entry name" value="GLYCOSYLTRANSFERASE"/>
    <property type="match status" value="1"/>
</dbReference>
<comment type="similarity">
    <text evidence="8">Belongs to the glycosyltransferase 2 family. CrtQ subfamily.</text>
</comment>
<feature type="region of interest" description="Disordered" evidence="10">
    <location>
        <begin position="246"/>
        <end position="265"/>
    </location>
</feature>
<evidence type="ECO:0000256" key="4">
    <source>
        <dbReference type="ARBA" id="ARBA00022679"/>
    </source>
</evidence>
<evidence type="ECO:0000256" key="9">
    <source>
        <dbReference type="ARBA" id="ARBA00040345"/>
    </source>
</evidence>
<gene>
    <name evidence="12" type="ORF">GIY30_09370</name>
</gene>
<evidence type="ECO:0000259" key="11">
    <source>
        <dbReference type="Pfam" id="PF00535"/>
    </source>
</evidence>
<evidence type="ECO:0000313" key="13">
    <source>
        <dbReference type="Proteomes" id="UP000475545"/>
    </source>
</evidence>
<reference evidence="12 13" key="1">
    <citation type="submission" date="2019-11" db="EMBL/GenBank/DDBJ databases">
        <title>Gordonia sp. nov., a novel actinobacterium isolated from mangrove soil in Hainan.</title>
        <authorList>
            <person name="Huang X."/>
            <person name="Xie Y."/>
            <person name="Chu X."/>
            <person name="Xiao K."/>
        </authorList>
    </citation>
    <scope>NUCLEOTIDE SEQUENCE [LARGE SCALE GENOMIC DNA]</scope>
    <source>
        <strain evidence="12 13">HNM0687</strain>
    </source>
</reference>
<dbReference type="Gene3D" id="3.90.550.10">
    <property type="entry name" value="Spore Coat Polysaccharide Biosynthesis Protein SpsA, Chain A"/>
    <property type="match status" value="1"/>
</dbReference>
<evidence type="ECO:0000256" key="1">
    <source>
        <dbReference type="ARBA" id="ARBA00004236"/>
    </source>
</evidence>
<dbReference type="InterPro" id="IPR001173">
    <property type="entry name" value="Glyco_trans_2-like"/>
</dbReference>
<evidence type="ECO:0000256" key="6">
    <source>
        <dbReference type="ARBA" id="ARBA00037281"/>
    </source>
</evidence>
<feature type="region of interest" description="Disordered" evidence="10">
    <location>
        <begin position="207"/>
        <end position="226"/>
    </location>
</feature>
<dbReference type="PANTHER" id="PTHR43646:SF2">
    <property type="entry name" value="GLYCOSYLTRANSFERASE 2-LIKE DOMAIN-CONTAINING PROTEIN"/>
    <property type="match status" value="1"/>
</dbReference>
<comment type="subcellular location">
    <subcellularLocation>
        <location evidence="1">Cell membrane</location>
    </subcellularLocation>
</comment>
<proteinExistence type="inferred from homology"/>
<accession>A0A6L7GNR0</accession>